<dbReference type="PANTHER" id="PTHR13774">
    <property type="entry name" value="PHENAZINE BIOSYNTHESIS PROTEIN"/>
    <property type="match status" value="1"/>
</dbReference>
<sequence>MGCDLLCVFDDEATVRSLKPDMRRIVGLPGVLCHATAVGAEFDCVSRSFAPKLGVEEDPVCGSGRCHIAPFWAERLG</sequence>
<dbReference type="Gene3D" id="3.10.310.10">
    <property type="entry name" value="Diaminopimelate Epimerase, Chain A, domain 1"/>
    <property type="match status" value="1"/>
</dbReference>
<organism evidence="3 4">
    <name type="scientific">Actinomyces ruminis</name>
    <dbReference type="NCBI Taxonomy" id="1937003"/>
    <lineage>
        <taxon>Bacteria</taxon>
        <taxon>Bacillati</taxon>
        <taxon>Actinomycetota</taxon>
        <taxon>Actinomycetes</taxon>
        <taxon>Actinomycetales</taxon>
        <taxon>Actinomycetaceae</taxon>
        <taxon>Actinomyces</taxon>
    </lineage>
</organism>
<comment type="similarity">
    <text evidence="1">Belongs to the PhzF family.</text>
</comment>
<comment type="caution">
    <text evidence="3">The sequence shown here is derived from an EMBL/GenBank/DDBJ whole genome shotgun (WGS) entry which is preliminary data.</text>
</comment>
<reference evidence="3 4" key="1">
    <citation type="submission" date="2017-10" db="EMBL/GenBank/DDBJ databases">
        <title>Draft genome sequence of cellulolytic Actinomyces sp CtC72 isolated from cattle rumen fluid.</title>
        <authorList>
            <person name="Joshi A.J."/>
            <person name="Vasudevan G."/>
            <person name="Lanjekar V.B."/>
            <person name="Hivarkar S."/>
            <person name="Engineer A."/>
            <person name="Pore S.D."/>
            <person name="Dhakephalkar P.K."/>
            <person name="Dagar S."/>
        </authorList>
    </citation>
    <scope>NUCLEOTIDE SEQUENCE [LARGE SCALE GENOMIC DNA]</scope>
    <source>
        <strain evidence="4">CtC72</strain>
    </source>
</reference>
<dbReference type="SUPFAM" id="SSF54506">
    <property type="entry name" value="Diaminopimelate epimerase-like"/>
    <property type="match status" value="1"/>
</dbReference>
<dbReference type="Pfam" id="PF02567">
    <property type="entry name" value="PhzC-PhzF"/>
    <property type="match status" value="1"/>
</dbReference>
<evidence type="ECO:0000313" key="3">
    <source>
        <dbReference type="EMBL" id="PHP51696.1"/>
    </source>
</evidence>
<evidence type="ECO:0000313" key="4">
    <source>
        <dbReference type="Proteomes" id="UP000194577"/>
    </source>
</evidence>
<gene>
    <name evidence="3" type="ORF">BW737_014555</name>
</gene>
<evidence type="ECO:0000256" key="2">
    <source>
        <dbReference type="ARBA" id="ARBA00023235"/>
    </source>
</evidence>
<keyword evidence="2" id="KW-0413">Isomerase</keyword>
<keyword evidence="4" id="KW-1185">Reference proteome</keyword>
<dbReference type="InterPro" id="IPR003719">
    <property type="entry name" value="Phenazine_PhzF-like"/>
</dbReference>
<protein>
    <submittedName>
        <fullName evidence="3">Uncharacterized protein</fullName>
    </submittedName>
</protein>
<name>A0ABX4M8F4_9ACTO</name>
<proteinExistence type="inferred from homology"/>
<evidence type="ECO:0000256" key="1">
    <source>
        <dbReference type="ARBA" id="ARBA00008270"/>
    </source>
</evidence>
<dbReference type="RefSeq" id="WP_086614690.1">
    <property type="nucleotide sequence ID" value="NZ_MTPX02000082.1"/>
</dbReference>
<dbReference type="PANTHER" id="PTHR13774:SF17">
    <property type="entry name" value="PHENAZINE BIOSYNTHESIS-LIKE DOMAIN-CONTAINING PROTEIN"/>
    <property type="match status" value="1"/>
</dbReference>
<dbReference type="Proteomes" id="UP000194577">
    <property type="component" value="Unassembled WGS sequence"/>
</dbReference>
<dbReference type="EMBL" id="MTPX02000082">
    <property type="protein sequence ID" value="PHP51696.1"/>
    <property type="molecule type" value="Genomic_DNA"/>
</dbReference>
<accession>A0ABX4M8F4</accession>